<protein>
    <submittedName>
        <fullName evidence="3">Uncharacterized protein</fullName>
    </submittedName>
</protein>
<dbReference type="RefSeq" id="WP_088476343.1">
    <property type="nucleotide sequence ID" value="NZ_AP024684.1"/>
</dbReference>
<dbReference type="Proteomes" id="UP000825066">
    <property type="component" value="Chromosome"/>
</dbReference>
<accession>A0A246KTM2</accession>
<evidence type="ECO:0000256" key="1">
    <source>
        <dbReference type="SAM" id="MobiDB-lite"/>
    </source>
</evidence>
<gene>
    <name evidence="3" type="ORF">CEE55_20030</name>
    <name evidence="2" type="ORF">STNY_R39730</name>
</gene>
<reference evidence="3 4" key="1">
    <citation type="submission" date="2017-06" db="EMBL/GenBank/DDBJ databases">
        <authorList>
            <person name="Kim H.J."/>
            <person name="Triplett B.A."/>
        </authorList>
    </citation>
    <scope>NUCLEOTIDE SEQUENCE [LARGE SCALE GENOMIC DNA]</scope>
    <source>
        <strain evidence="3 4">S18795</strain>
    </source>
</reference>
<dbReference type="Proteomes" id="UP000197904">
    <property type="component" value="Unassembled WGS sequence"/>
</dbReference>
<evidence type="ECO:0000313" key="2">
    <source>
        <dbReference type="EMBL" id="BCX45750.1"/>
    </source>
</evidence>
<evidence type="ECO:0000313" key="4">
    <source>
        <dbReference type="Proteomes" id="UP000197904"/>
    </source>
</evidence>
<evidence type="ECO:0000313" key="3">
    <source>
        <dbReference type="EMBL" id="OWR27824.1"/>
    </source>
</evidence>
<keyword evidence="5" id="KW-1185">Reference proteome</keyword>
<organism evidence="3 4">
    <name type="scientific">Stenotrophomonas pavanii</name>
    <dbReference type="NCBI Taxonomy" id="487698"/>
    <lineage>
        <taxon>Bacteria</taxon>
        <taxon>Pseudomonadati</taxon>
        <taxon>Pseudomonadota</taxon>
        <taxon>Gammaproteobacteria</taxon>
        <taxon>Lysobacterales</taxon>
        <taxon>Lysobacteraceae</taxon>
        <taxon>Stenotrophomonas</taxon>
    </lineage>
</organism>
<dbReference type="EMBL" id="NIXP01000135">
    <property type="protein sequence ID" value="OWR27824.1"/>
    <property type="molecule type" value="Genomic_DNA"/>
</dbReference>
<name>A0A246KTM2_9GAMM</name>
<feature type="region of interest" description="Disordered" evidence="1">
    <location>
        <begin position="1"/>
        <end position="22"/>
    </location>
</feature>
<dbReference type="AlphaFoldDB" id="A0A246KTM2"/>
<dbReference type="EMBL" id="AP024684">
    <property type="protein sequence ID" value="BCX45750.1"/>
    <property type="molecule type" value="Genomic_DNA"/>
</dbReference>
<proteinExistence type="predicted"/>
<sequence>MLLGHPVGMAQHTPPTRLLGIGGPRRPRPALSVAPAIDLQGEYQFWQVYERVVRPLPGGGLRRAWLVCQKVYRDRWQHPEDSDAVGLSRVLFGGNMTAGRASELAELHALVSRRVALLAKRGVMFRRGR</sequence>
<evidence type="ECO:0000313" key="5">
    <source>
        <dbReference type="Proteomes" id="UP000825066"/>
    </source>
</evidence>
<reference evidence="2 5" key="2">
    <citation type="submission" date="2021-05" db="EMBL/GenBank/DDBJ databases">
        <title>Complete Genome Sequence of Stenotrophomonas pavanii strain Y.</title>
        <authorList>
            <person name="Dohra H."/>
            <person name="Mohad Din A.R.J."/>
            <person name="Suzuki K."/>
            <person name="Fatma A."/>
            <person name="Honjyo M."/>
            <person name="Nishimura T."/>
            <person name="Moriuch R."/>
            <person name="Masuda K."/>
            <person name="Minoura A."/>
            <person name="Tashiro Y."/>
            <person name="Futamata H."/>
        </authorList>
    </citation>
    <scope>NUCLEOTIDE SEQUENCE [LARGE SCALE GENOMIC DNA]</scope>
    <source>
        <strain evidence="2">Berkeley</strain>
        <strain evidence="5">Y</strain>
    </source>
</reference>